<protein>
    <submittedName>
        <fullName evidence="2">Uncharacterized protein</fullName>
    </submittedName>
</protein>
<dbReference type="RefSeq" id="WP_159445860.1">
    <property type="nucleotide sequence ID" value="NZ_FUYA01000001.1"/>
</dbReference>
<keyword evidence="3" id="KW-1185">Reference proteome</keyword>
<accession>A0A1T4VEW3</accession>
<proteinExistence type="predicted"/>
<evidence type="ECO:0000313" key="3">
    <source>
        <dbReference type="Proteomes" id="UP000189733"/>
    </source>
</evidence>
<sequence>MKEAIFRGMLSGGAMGVIATFMLDMNAPRAFFLGVVAGIAASLTHYFLKKK</sequence>
<dbReference type="Proteomes" id="UP000189733">
    <property type="component" value="Unassembled WGS sequence"/>
</dbReference>
<reference evidence="2 3" key="1">
    <citation type="submission" date="2017-02" db="EMBL/GenBank/DDBJ databases">
        <authorList>
            <person name="Peterson S.W."/>
        </authorList>
    </citation>
    <scope>NUCLEOTIDE SEQUENCE [LARGE SCALE GENOMIC DNA]</scope>
    <source>
        <strain evidence="2 3">DSM 18034</strain>
    </source>
</reference>
<organism evidence="2 3">
    <name type="scientific">Desulfobaculum bizertense DSM 18034</name>
    <dbReference type="NCBI Taxonomy" id="1121442"/>
    <lineage>
        <taxon>Bacteria</taxon>
        <taxon>Pseudomonadati</taxon>
        <taxon>Thermodesulfobacteriota</taxon>
        <taxon>Desulfovibrionia</taxon>
        <taxon>Desulfovibrionales</taxon>
        <taxon>Desulfovibrionaceae</taxon>
        <taxon>Desulfobaculum</taxon>
    </lineage>
</organism>
<keyword evidence="1" id="KW-1133">Transmembrane helix</keyword>
<keyword evidence="1" id="KW-0472">Membrane</keyword>
<dbReference type="OrthoDB" id="5465258at2"/>
<evidence type="ECO:0000313" key="2">
    <source>
        <dbReference type="EMBL" id="SKA63071.1"/>
    </source>
</evidence>
<dbReference type="EMBL" id="FUYA01000001">
    <property type="protein sequence ID" value="SKA63071.1"/>
    <property type="molecule type" value="Genomic_DNA"/>
</dbReference>
<dbReference type="AlphaFoldDB" id="A0A1T4VEW3"/>
<name>A0A1T4VEW3_9BACT</name>
<feature type="transmembrane region" description="Helical" evidence="1">
    <location>
        <begin position="29"/>
        <end position="48"/>
    </location>
</feature>
<gene>
    <name evidence="2" type="ORF">SAMN02745702_00073</name>
</gene>
<evidence type="ECO:0000256" key="1">
    <source>
        <dbReference type="SAM" id="Phobius"/>
    </source>
</evidence>
<keyword evidence="1" id="KW-0812">Transmembrane</keyword>
<dbReference type="STRING" id="1121442.SAMN02745702_00073"/>
<feature type="transmembrane region" description="Helical" evidence="1">
    <location>
        <begin position="5"/>
        <end position="23"/>
    </location>
</feature>